<dbReference type="Pfam" id="PF07715">
    <property type="entry name" value="Plug"/>
    <property type="match status" value="1"/>
</dbReference>
<dbReference type="Gene3D" id="2.170.130.10">
    <property type="entry name" value="TonB-dependent receptor, plug domain"/>
    <property type="match status" value="1"/>
</dbReference>
<dbReference type="InterPro" id="IPR012910">
    <property type="entry name" value="Plug_dom"/>
</dbReference>
<evidence type="ECO:0000256" key="8">
    <source>
        <dbReference type="PROSITE-ProRule" id="PRU01360"/>
    </source>
</evidence>
<dbReference type="NCBIfam" id="TIGR04056">
    <property type="entry name" value="OMP_RagA_SusC"/>
    <property type="match status" value="1"/>
</dbReference>
<dbReference type="Pfam" id="PF00593">
    <property type="entry name" value="TonB_dep_Rec_b-barrel"/>
    <property type="match status" value="1"/>
</dbReference>
<evidence type="ECO:0000313" key="15">
    <source>
        <dbReference type="Proteomes" id="UP001449657"/>
    </source>
</evidence>
<keyword evidence="5 9" id="KW-0798">TonB box</keyword>
<keyword evidence="2 8" id="KW-0813">Transport</keyword>
<dbReference type="Gene3D" id="2.60.40.1120">
    <property type="entry name" value="Carboxypeptidase-like, regulatory domain"/>
    <property type="match status" value="1"/>
</dbReference>
<feature type="domain" description="TonB-dependent receptor-like beta-barrel" evidence="12">
    <location>
        <begin position="448"/>
        <end position="914"/>
    </location>
</feature>
<accession>A0ABZ2YY57</accession>
<dbReference type="Proteomes" id="UP001449657">
    <property type="component" value="Chromosome"/>
</dbReference>
<feature type="domain" description="TonB-dependent receptor plug" evidence="13">
    <location>
        <begin position="130"/>
        <end position="235"/>
    </location>
</feature>
<comment type="similarity">
    <text evidence="8 9">Belongs to the TonB-dependent receptor family.</text>
</comment>
<evidence type="ECO:0000256" key="11">
    <source>
        <dbReference type="SAM" id="SignalP"/>
    </source>
</evidence>
<dbReference type="InterPro" id="IPR000531">
    <property type="entry name" value="Beta-barrel_TonB"/>
</dbReference>
<keyword evidence="3 8" id="KW-1134">Transmembrane beta strand</keyword>
<dbReference type="InterPro" id="IPR023996">
    <property type="entry name" value="TonB-dep_OMP_SusC/RagA"/>
</dbReference>
<evidence type="ECO:0000256" key="9">
    <source>
        <dbReference type="RuleBase" id="RU003357"/>
    </source>
</evidence>
<evidence type="ECO:0000256" key="10">
    <source>
        <dbReference type="SAM" id="MobiDB-lite"/>
    </source>
</evidence>
<evidence type="ECO:0000256" key="1">
    <source>
        <dbReference type="ARBA" id="ARBA00004571"/>
    </source>
</evidence>
<dbReference type="SUPFAM" id="SSF56935">
    <property type="entry name" value="Porins"/>
    <property type="match status" value="1"/>
</dbReference>
<evidence type="ECO:0000256" key="6">
    <source>
        <dbReference type="ARBA" id="ARBA00023136"/>
    </source>
</evidence>
<reference evidence="14 15" key="1">
    <citation type="submission" date="2024-03" db="EMBL/GenBank/DDBJ databases">
        <title>Chitinophaga caseinilytica sp. nov., a casein hydrolysing bacterium isolated from forest soil.</title>
        <authorList>
            <person name="Lee D.S."/>
            <person name="Han D.M."/>
            <person name="Baek J.H."/>
            <person name="Choi D.G."/>
            <person name="Jeon J.H."/>
            <person name="Jeon C.O."/>
        </authorList>
    </citation>
    <scope>NUCLEOTIDE SEQUENCE [LARGE SCALE GENOMIC DNA]</scope>
    <source>
        <strain evidence="14 15">KACC 19118</strain>
    </source>
</reference>
<dbReference type="Gene3D" id="2.40.170.20">
    <property type="entry name" value="TonB-dependent receptor, beta-barrel domain"/>
    <property type="match status" value="1"/>
</dbReference>
<dbReference type="InterPro" id="IPR008969">
    <property type="entry name" value="CarboxyPept-like_regulatory"/>
</dbReference>
<feature type="chain" id="PRO_5046882459" evidence="11">
    <location>
        <begin position="25"/>
        <end position="1089"/>
    </location>
</feature>
<evidence type="ECO:0000256" key="4">
    <source>
        <dbReference type="ARBA" id="ARBA00022692"/>
    </source>
</evidence>
<feature type="signal peptide" evidence="11">
    <location>
        <begin position="1"/>
        <end position="24"/>
    </location>
</feature>
<dbReference type="InterPro" id="IPR039426">
    <property type="entry name" value="TonB-dep_rcpt-like"/>
</dbReference>
<dbReference type="InterPro" id="IPR037066">
    <property type="entry name" value="Plug_dom_sf"/>
</dbReference>
<evidence type="ECO:0000256" key="7">
    <source>
        <dbReference type="ARBA" id="ARBA00023237"/>
    </source>
</evidence>
<sequence>MRNMLRKLCAGLFLTGLLPLAVLAQQGGASISGTVSSQKNEPLPGVSVEVKTPDGQRKGTATDISGKFRLAGLPAGTPVTITFTFIGFETQSITGKTLQAGDNPLPAITLADAAKGLNELVVVGYGTQKKVNLTGAISQVGAEAFENRPVANVTQALQGAVPGLNITFTDGRPGANGRFNVRGNNPLSSGAQPLVLIDGVPGSMNNVNPRDIETVTVLKDAAAAAIYGARAAFGVVLVTTKAAKRGKLTVNYGNNFNKSYSTVSTDFITDGYTAAVLNDEAFLVTTGNTYTRYTPKDMEELKKRQTDKSLPSVVIDRRNNKDQYVYYGNTDWWDEFFLPAQDGMEHSLSISGGTEKVDFLVSGRMFNKKGMMRLNRDVYNSYNLRTKLTVRANKWLTFSNNTQLMIGKYTYPGWDPNTNFVNSTVHALPSYVPKNPDGTATYITALNNYQIGDGLFSDLLYGKNKGVQRWNELMSTWGVTVKVNDNINLYANYTFTLNPARDNDNPTTASFRQTSSPYSIYPGVISKVPRPDFLREETNQDYYHVANAYGEFTKSYGKHNVKFMAGYNQELKQFKRITSERGDLLSQDLNDIGLGSGYYTISGAQSEWALLGYFARANYDYKGKYLFEVNGRYDGTSRFPKGNRFGFFPSVSGGWRISEENFFEPVKNVLSDLKIRASYGQLGNQVTSSAYPYIPLLNRGTHDWVAGGKKLEYLASPNAISPNLTWEKTASQNFGLDAGLFQNKLTLSFDYYIRDTKDMLTKGATLPVVFGASEPQENAADLRTKGFEISVNYNSSFDLAGKPFIWNIGANLSDFSSVITRFSNDNQRLNDYYVGQKYGEIWGYVTDGYFNSDEEAAAWQAKVNQDLVGSNIKSASGQYNKLLAGDLKFKDLNNDGIINNGLNTLSDHGDLVRLGNNQIRYPYGFNGGASWNGFDLSFFFQGIGKRDWYPGANADKFWGPYSRPYYSFLPTDFPDKVWSPEKGQDSYFPRLRGYIALNGNNPLTNVNDKYMRDLAYLRLKNLTLGYSLPDHMLKRIKLSRLRVYVSGDNLLTWTKLDSKYIDPEQANAEANGRVYPFSKVFSAGLDLSF</sequence>
<name>A0ABZ2YY57_9BACT</name>
<evidence type="ECO:0000259" key="12">
    <source>
        <dbReference type="Pfam" id="PF00593"/>
    </source>
</evidence>
<dbReference type="Pfam" id="PF13620">
    <property type="entry name" value="CarboxypepD_reg"/>
    <property type="match status" value="1"/>
</dbReference>
<dbReference type="EMBL" id="CP150096">
    <property type="protein sequence ID" value="WZN44333.1"/>
    <property type="molecule type" value="Genomic_DNA"/>
</dbReference>
<evidence type="ECO:0000256" key="3">
    <source>
        <dbReference type="ARBA" id="ARBA00022452"/>
    </source>
</evidence>
<keyword evidence="11" id="KW-0732">Signal</keyword>
<dbReference type="NCBIfam" id="TIGR04057">
    <property type="entry name" value="SusC_RagA_signa"/>
    <property type="match status" value="1"/>
</dbReference>
<keyword evidence="6 8" id="KW-0472">Membrane</keyword>
<gene>
    <name evidence="14" type="ORF">WJU22_15660</name>
</gene>
<dbReference type="InterPro" id="IPR023997">
    <property type="entry name" value="TonB-dep_OMP_SusC/RagA_CS"/>
</dbReference>
<comment type="subcellular location">
    <subcellularLocation>
        <location evidence="1 8">Cell outer membrane</location>
        <topology evidence="1 8">Multi-pass membrane protein</topology>
    </subcellularLocation>
</comment>
<organism evidence="14 15">
    <name type="scientific">Chitinophaga caseinilytica</name>
    <dbReference type="NCBI Taxonomy" id="2267521"/>
    <lineage>
        <taxon>Bacteria</taxon>
        <taxon>Pseudomonadati</taxon>
        <taxon>Bacteroidota</taxon>
        <taxon>Chitinophagia</taxon>
        <taxon>Chitinophagales</taxon>
        <taxon>Chitinophagaceae</taxon>
        <taxon>Chitinophaga</taxon>
    </lineage>
</organism>
<proteinExistence type="inferred from homology"/>
<keyword evidence="4 8" id="KW-0812">Transmembrane</keyword>
<dbReference type="InterPro" id="IPR036942">
    <property type="entry name" value="Beta-barrel_TonB_sf"/>
</dbReference>
<evidence type="ECO:0000259" key="13">
    <source>
        <dbReference type="Pfam" id="PF07715"/>
    </source>
</evidence>
<keyword evidence="14" id="KW-0675">Receptor</keyword>
<dbReference type="RefSeq" id="WP_341839121.1">
    <property type="nucleotide sequence ID" value="NZ_CP149792.1"/>
</dbReference>
<keyword evidence="15" id="KW-1185">Reference proteome</keyword>
<feature type="region of interest" description="Disordered" evidence="10">
    <location>
        <begin position="33"/>
        <end position="61"/>
    </location>
</feature>
<keyword evidence="7 8" id="KW-0998">Cell outer membrane</keyword>
<protein>
    <submittedName>
        <fullName evidence="14">TonB-dependent receptor</fullName>
    </submittedName>
</protein>
<dbReference type="SUPFAM" id="SSF49464">
    <property type="entry name" value="Carboxypeptidase regulatory domain-like"/>
    <property type="match status" value="1"/>
</dbReference>
<dbReference type="PROSITE" id="PS52016">
    <property type="entry name" value="TONB_DEPENDENT_REC_3"/>
    <property type="match status" value="1"/>
</dbReference>
<evidence type="ECO:0000256" key="2">
    <source>
        <dbReference type="ARBA" id="ARBA00022448"/>
    </source>
</evidence>
<evidence type="ECO:0000313" key="14">
    <source>
        <dbReference type="EMBL" id="WZN44333.1"/>
    </source>
</evidence>
<evidence type="ECO:0000256" key="5">
    <source>
        <dbReference type="ARBA" id="ARBA00023077"/>
    </source>
</evidence>